<protein>
    <submittedName>
        <fullName evidence="1">DUF3349 domain-containing protein</fullName>
    </submittedName>
</protein>
<comment type="caution">
    <text evidence="1">The sequence shown here is derived from an EMBL/GenBank/DDBJ whole genome shotgun (WGS) entry which is preliminary data.</text>
</comment>
<organism evidence="1 2">
    <name type="scientific">Tsukamurella strandjordii</name>
    <dbReference type="NCBI Taxonomy" id="147577"/>
    <lineage>
        <taxon>Bacteria</taxon>
        <taxon>Bacillati</taxon>
        <taxon>Actinomycetota</taxon>
        <taxon>Actinomycetes</taxon>
        <taxon>Mycobacteriales</taxon>
        <taxon>Tsukamurellaceae</taxon>
        <taxon>Tsukamurella</taxon>
    </lineage>
</organism>
<dbReference type="InterPro" id="IPR021784">
    <property type="entry name" value="DUF3349"/>
</dbReference>
<evidence type="ECO:0000313" key="1">
    <source>
        <dbReference type="EMBL" id="MDP0396744.1"/>
    </source>
</evidence>
<dbReference type="EMBL" id="JAUTIX010000001">
    <property type="protein sequence ID" value="MDP0396744.1"/>
    <property type="molecule type" value="Genomic_DNA"/>
</dbReference>
<proteinExistence type="predicted"/>
<accession>A0AA90SFM1</accession>
<reference evidence="1" key="1">
    <citation type="submission" date="2023-08" db="EMBL/GenBank/DDBJ databases">
        <title>The draft genome of Tsukamurella strandjordii strain 050030.</title>
        <authorList>
            <person name="Zhao F."/>
            <person name="Feng Y."/>
            <person name="Zong Z."/>
        </authorList>
    </citation>
    <scope>NUCLEOTIDE SEQUENCE</scope>
    <source>
        <strain evidence="1">050030</strain>
    </source>
</reference>
<evidence type="ECO:0000313" key="2">
    <source>
        <dbReference type="Proteomes" id="UP001178281"/>
    </source>
</evidence>
<dbReference type="Gene3D" id="6.10.140.2080">
    <property type="match status" value="1"/>
</dbReference>
<dbReference type="AlphaFoldDB" id="A0AA90SFM1"/>
<gene>
    <name evidence="1" type="ORF">Q7X28_02280</name>
</gene>
<dbReference type="RefSeq" id="WP_220656591.1">
    <property type="nucleotide sequence ID" value="NZ_BAAAII010000002.1"/>
</dbReference>
<dbReference type="Gene3D" id="1.10.10.2390">
    <property type="match status" value="1"/>
</dbReference>
<dbReference type="Pfam" id="PF11829">
    <property type="entry name" value="DUF3349"/>
    <property type="match status" value="1"/>
</dbReference>
<dbReference type="Proteomes" id="UP001178281">
    <property type="component" value="Unassembled WGS sequence"/>
</dbReference>
<keyword evidence="2" id="KW-1185">Reference proteome</keyword>
<sequence length="104" mass="11291">MTTENTQDGVLTQVLDWLRAGYPEGVPPKDYFPLLALLQRSLSEDEVNAVLGRLLAARPDEVHKDEIEAAIAKVTQSQPSDEDLNQVASKLAAGGWPLTGFTSN</sequence>
<name>A0AA90SFM1_9ACTN</name>